<comment type="caution">
    <text evidence="2">The sequence shown here is derived from an EMBL/GenBank/DDBJ whole genome shotgun (WGS) entry which is preliminary data.</text>
</comment>
<dbReference type="RefSeq" id="XP_013323384.1">
    <property type="nucleotide sequence ID" value="XM_013467930.1"/>
</dbReference>
<keyword evidence="3" id="KW-1185">Reference proteome</keyword>
<proteinExistence type="predicted"/>
<evidence type="ECO:0000256" key="1">
    <source>
        <dbReference type="SAM" id="MobiDB-lite"/>
    </source>
</evidence>
<reference evidence="2 3" key="1">
    <citation type="submission" date="2015-04" db="EMBL/GenBank/DDBJ databases">
        <authorList>
            <person name="Heijne W.H."/>
            <person name="Fedorova N.D."/>
            <person name="Nierman W.C."/>
            <person name="Vollebregt A.W."/>
            <person name="Zhao Z."/>
            <person name="Wu L."/>
            <person name="Kumar M."/>
            <person name="Stam H."/>
            <person name="van den Berg M.A."/>
            <person name="Pel H.J."/>
        </authorList>
    </citation>
    <scope>NUCLEOTIDE SEQUENCE [LARGE SCALE GENOMIC DNA]</scope>
    <source>
        <strain evidence="2 3">CBS 393.64</strain>
    </source>
</reference>
<dbReference type="Proteomes" id="UP000053958">
    <property type="component" value="Unassembled WGS sequence"/>
</dbReference>
<name>A0A0F4YEX6_RASE3</name>
<gene>
    <name evidence="2" type="ORF">T310_9592</name>
</gene>
<sequence>MTGTEGFPSARDLPPAVRQRTPLDRSSRAGEPVVCGINSGSGLLFGGRTCAPVPLPDVGSPEPRQSPFTCALIGGCGLLQSYLKVIKQLYLSLLGLLALLGVLRDWLAVAQAQMQQQGWRSGESDLTNQPAGFAVL</sequence>
<evidence type="ECO:0000313" key="3">
    <source>
        <dbReference type="Proteomes" id="UP000053958"/>
    </source>
</evidence>
<protein>
    <submittedName>
        <fullName evidence="2">Uncharacterized protein</fullName>
    </submittedName>
</protein>
<dbReference type="GeneID" id="25321524"/>
<feature type="region of interest" description="Disordered" evidence="1">
    <location>
        <begin position="1"/>
        <end position="32"/>
    </location>
</feature>
<dbReference type="AlphaFoldDB" id="A0A0F4YEX6"/>
<dbReference type="EMBL" id="LASV01000734">
    <property type="protein sequence ID" value="KKA16772.1"/>
    <property type="molecule type" value="Genomic_DNA"/>
</dbReference>
<evidence type="ECO:0000313" key="2">
    <source>
        <dbReference type="EMBL" id="KKA16772.1"/>
    </source>
</evidence>
<accession>A0A0F4YEX6</accession>
<organism evidence="2 3">
    <name type="scientific">Rasamsonia emersonii (strain ATCC 16479 / CBS 393.64 / IMI 116815)</name>
    <dbReference type="NCBI Taxonomy" id="1408163"/>
    <lineage>
        <taxon>Eukaryota</taxon>
        <taxon>Fungi</taxon>
        <taxon>Dikarya</taxon>
        <taxon>Ascomycota</taxon>
        <taxon>Pezizomycotina</taxon>
        <taxon>Eurotiomycetes</taxon>
        <taxon>Eurotiomycetidae</taxon>
        <taxon>Eurotiales</taxon>
        <taxon>Trichocomaceae</taxon>
        <taxon>Rasamsonia</taxon>
    </lineage>
</organism>